<keyword evidence="2" id="KW-0964">Secreted</keyword>
<dbReference type="Proteomes" id="UP000069940">
    <property type="component" value="Unassembled WGS sequence"/>
</dbReference>
<keyword evidence="6" id="KW-0732">Signal</keyword>
<name>A0ABM1XXB7_AEDAL</name>
<dbReference type="PANTHER" id="PTHR12352:SF3">
    <property type="entry name" value="NIDOGEN-2"/>
    <property type="match status" value="1"/>
</dbReference>
<evidence type="ECO:0000313" key="8">
    <source>
        <dbReference type="EnsemblMetazoa" id="AALFPA23_003706.P4271"/>
    </source>
</evidence>
<feature type="signal peptide" evidence="6">
    <location>
        <begin position="1"/>
        <end position="21"/>
    </location>
</feature>
<dbReference type="EnsemblMetazoa" id="AALFPA23_003706.R4271">
    <property type="protein sequence ID" value="AALFPA23_003706.P4271"/>
    <property type="gene ID" value="AALFPA23_003706"/>
</dbReference>
<sequence>MNNVRICMVLLLALLPVVVKSQQSVIKVPCNSIFGCISQVHCAADEYWTPGAALDGCCPGCVRGLGLGQTGCDSNGTACAPGLFCAKGAICALNSTSCLSTRHVSEKVLWKPQCNTRGEFIPKQCRGDRLLGRCFCYSTTGKRIFGWQWQGKADNMTCACSRRRSDLEAAGRQDVTLHCSADGNFETLQCDGGVCWCADPKTGEPWPRVPAVLPSMWQKLPCYNRTLHGEQYLRQCESEFFAQKQLEKKFALHGHVNVTHTALVCDYDGTYGVNEFERGIAYCTWRDGTRIEQYQTSSLKAHLMTCTFFYSTDCARDEKIFQAAGLQLELLCEGNGNYATLQDRNGELFCVDRDGFVVAERVQPETNCEEYIFG</sequence>
<protein>
    <recommendedName>
        <fullName evidence="7">Thyroglobulin type-1 domain-containing protein</fullName>
    </recommendedName>
</protein>
<feature type="chain" id="PRO_5047238615" description="Thyroglobulin type-1 domain-containing protein" evidence="6">
    <location>
        <begin position="22"/>
        <end position="374"/>
    </location>
</feature>
<feature type="domain" description="Thyroglobulin type-1" evidence="7">
    <location>
        <begin position="160"/>
        <end position="222"/>
    </location>
</feature>
<dbReference type="InterPro" id="IPR036857">
    <property type="entry name" value="Thyroglobulin_1_sf"/>
</dbReference>
<reference evidence="8" key="2">
    <citation type="submission" date="2025-05" db="UniProtKB">
        <authorList>
            <consortium name="EnsemblMetazoa"/>
        </authorList>
    </citation>
    <scope>IDENTIFICATION</scope>
    <source>
        <strain evidence="8">Foshan</strain>
    </source>
</reference>
<accession>A0ABM1XXB7</accession>
<feature type="domain" description="Thyroglobulin type-1" evidence="7">
    <location>
        <begin position="95"/>
        <end position="158"/>
    </location>
</feature>
<dbReference type="Pfam" id="PF00086">
    <property type="entry name" value="Thyroglobulin_1"/>
    <property type="match status" value="2"/>
</dbReference>
<keyword evidence="3" id="KW-0677">Repeat</keyword>
<feature type="disulfide bond" evidence="5">
    <location>
        <begin position="160"/>
        <end position="179"/>
    </location>
</feature>
<evidence type="ECO:0000256" key="4">
    <source>
        <dbReference type="ARBA" id="ARBA00023157"/>
    </source>
</evidence>
<dbReference type="PANTHER" id="PTHR12352">
    <property type="entry name" value="SECRETED MODULAR CALCIUM-BINDING PROTEIN"/>
    <property type="match status" value="1"/>
</dbReference>
<reference evidence="9" key="1">
    <citation type="journal article" date="2015" name="Proc. Natl. Acad. Sci. U.S.A.">
        <title>Genome sequence of the Asian Tiger mosquito, Aedes albopictus, reveals insights into its biology, genetics, and evolution.</title>
        <authorList>
            <person name="Chen X.G."/>
            <person name="Jiang X."/>
            <person name="Gu J."/>
            <person name="Xu M."/>
            <person name="Wu Y."/>
            <person name="Deng Y."/>
            <person name="Zhang C."/>
            <person name="Bonizzoni M."/>
            <person name="Dermauw W."/>
            <person name="Vontas J."/>
            <person name="Armbruster P."/>
            <person name="Huang X."/>
            <person name="Yang Y."/>
            <person name="Zhang H."/>
            <person name="He W."/>
            <person name="Peng H."/>
            <person name="Liu Y."/>
            <person name="Wu K."/>
            <person name="Chen J."/>
            <person name="Lirakis M."/>
            <person name="Topalis P."/>
            <person name="Van Leeuwen T."/>
            <person name="Hall A.B."/>
            <person name="Jiang X."/>
            <person name="Thorpe C."/>
            <person name="Mueller R.L."/>
            <person name="Sun C."/>
            <person name="Waterhouse R.M."/>
            <person name="Yan G."/>
            <person name="Tu Z.J."/>
            <person name="Fang X."/>
            <person name="James A.A."/>
        </authorList>
    </citation>
    <scope>NUCLEOTIDE SEQUENCE [LARGE SCALE GENOMIC DNA]</scope>
    <source>
        <strain evidence="9">Foshan</strain>
    </source>
</reference>
<dbReference type="InterPro" id="IPR000716">
    <property type="entry name" value="Thyroglobulin_1"/>
</dbReference>
<dbReference type="PROSITE" id="PS51162">
    <property type="entry name" value="THYROGLOBULIN_1_2"/>
    <property type="match status" value="2"/>
</dbReference>
<evidence type="ECO:0000256" key="3">
    <source>
        <dbReference type="ARBA" id="ARBA00022737"/>
    </source>
</evidence>
<organism evidence="8 9">
    <name type="scientific">Aedes albopictus</name>
    <name type="common">Asian tiger mosquito</name>
    <name type="synonym">Stegomyia albopicta</name>
    <dbReference type="NCBI Taxonomy" id="7160"/>
    <lineage>
        <taxon>Eukaryota</taxon>
        <taxon>Metazoa</taxon>
        <taxon>Ecdysozoa</taxon>
        <taxon>Arthropoda</taxon>
        <taxon>Hexapoda</taxon>
        <taxon>Insecta</taxon>
        <taxon>Pterygota</taxon>
        <taxon>Neoptera</taxon>
        <taxon>Endopterygota</taxon>
        <taxon>Diptera</taxon>
        <taxon>Nematocera</taxon>
        <taxon>Culicoidea</taxon>
        <taxon>Culicidae</taxon>
        <taxon>Culicinae</taxon>
        <taxon>Aedini</taxon>
        <taxon>Aedes</taxon>
        <taxon>Stegomyia</taxon>
    </lineage>
</organism>
<comment type="caution">
    <text evidence="5">Lacks conserved residue(s) required for the propagation of feature annotation.</text>
</comment>
<dbReference type="SUPFAM" id="SSF57610">
    <property type="entry name" value="Thyroglobulin type-1 domain"/>
    <property type="match status" value="2"/>
</dbReference>
<dbReference type="GeneID" id="109623117"/>
<comment type="subcellular location">
    <subcellularLocation>
        <location evidence="1">Secreted</location>
    </subcellularLocation>
</comment>
<keyword evidence="9" id="KW-1185">Reference proteome</keyword>
<dbReference type="RefSeq" id="XP_062710134.1">
    <property type="nucleotide sequence ID" value="XM_062854150.1"/>
</dbReference>
<evidence type="ECO:0000256" key="1">
    <source>
        <dbReference type="ARBA" id="ARBA00004613"/>
    </source>
</evidence>
<proteinExistence type="predicted"/>
<evidence type="ECO:0000256" key="2">
    <source>
        <dbReference type="ARBA" id="ARBA00022525"/>
    </source>
</evidence>
<evidence type="ECO:0000256" key="5">
    <source>
        <dbReference type="PROSITE-ProRule" id="PRU00500"/>
    </source>
</evidence>
<dbReference type="InterPro" id="IPR051950">
    <property type="entry name" value="Dev_reg/Prot_inhib"/>
</dbReference>
<evidence type="ECO:0000259" key="7">
    <source>
        <dbReference type="PROSITE" id="PS51162"/>
    </source>
</evidence>
<keyword evidence="4 5" id="KW-1015">Disulfide bond</keyword>
<evidence type="ECO:0000313" key="9">
    <source>
        <dbReference type="Proteomes" id="UP000069940"/>
    </source>
</evidence>
<evidence type="ECO:0000256" key="6">
    <source>
        <dbReference type="SAM" id="SignalP"/>
    </source>
</evidence>
<dbReference type="Gene3D" id="4.10.800.10">
    <property type="entry name" value="Thyroglobulin type-1"/>
    <property type="match status" value="2"/>
</dbReference>